<reference evidence="1" key="1">
    <citation type="submission" date="2021-03" db="EMBL/GenBank/DDBJ databases">
        <title>Streptomyces poriferae sp. nov., a novel marine sponge-derived Actinobacteria species with anti-MRSA activity.</title>
        <authorList>
            <person name="Sandoval-Powers M."/>
            <person name="Kralova S."/>
            <person name="Nguyen G.-S."/>
            <person name="Fawwal D."/>
            <person name="Degnes K."/>
            <person name="Klinkenberg G."/>
            <person name="Sletta H."/>
            <person name="Wentzel A."/>
            <person name="Liles M.R."/>
        </authorList>
    </citation>
    <scope>NUCLEOTIDE SEQUENCE</scope>
    <source>
        <strain evidence="1">DSM 41794</strain>
    </source>
</reference>
<evidence type="ECO:0000313" key="1">
    <source>
        <dbReference type="EMBL" id="MBO0517579.1"/>
    </source>
</evidence>
<protein>
    <submittedName>
        <fullName evidence="1">Uncharacterized protein</fullName>
    </submittedName>
</protein>
<organism evidence="1 2">
    <name type="scientific">Streptomyces beijiangensis</name>
    <dbReference type="NCBI Taxonomy" id="163361"/>
    <lineage>
        <taxon>Bacteria</taxon>
        <taxon>Bacillati</taxon>
        <taxon>Actinomycetota</taxon>
        <taxon>Actinomycetes</taxon>
        <taxon>Kitasatosporales</taxon>
        <taxon>Streptomycetaceae</taxon>
        <taxon>Streptomyces</taxon>
    </lineage>
</organism>
<evidence type="ECO:0000313" key="2">
    <source>
        <dbReference type="Proteomes" id="UP000664167"/>
    </source>
</evidence>
<proteinExistence type="predicted"/>
<dbReference type="Proteomes" id="UP000664167">
    <property type="component" value="Unassembled WGS sequence"/>
</dbReference>
<keyword evidence="2" id="KW-1185">Reference proteome</keyword>
<gene>
    <name evidence="1" type="ORF">J0695_38375</name>
</gene>
<comment type="caution">
    <text evidence="1">The sequence shown here is derived from an EMBL/GenBank/DDBJ whole genome shotgun (WGS) entry which is preliminary data.</text>
</comment>
<dbReference type="AlphaFoldDB" id="A0A939JN89"/>
<feature type="non-terminal residue" evidence="1">
    <location>
        <position position="98"/>
    </location>
</feature>
<dbReference type="EMBL" id="JAFLRJ010000692">
    <property type="protein sequence ID" value="MBO0517579.1"/>
    <property type="molecule type" value="Genomic_DNA"/>
</dbReference>
<accession>A0A939JN89</accession>
<sequence>GVKNGNTDKSDCNQLQQVDLATGKLGWKVKVPSENAFDIMTELYLSISGNTVGVTRMGGSSAFSVTDGRRLFGRMAGTCQPEGFAGGEHLGAAGEALR</sequence>
<name>A0A939JN89_9ACTN</name>
<feature type="non-terminal residue" evidence="1">
    <location>
        <position position="1"/>
    </location>
</feature>